<feature type="transmembrane region" description="Helical" evidence="1">
    <location>
        <begin position="142"/>
        <end position="160"/>
    </location>
</feature>
<proteinExistence type="predicted"/>
<evidence type="ECO:0000313" key="3">
    <source>
        <dbReference type="Proteomes" id="UP000198985"/>
    </source>
</evidence>
<name>A0A1H5MPN6_9PSED</name>
<feature type="transmembrane region" description="Helical" evidence="1">
    <location>
        <begin position="80"/>
        <end position="100"/>
    </location>
</feature>
<evidence type="ECO:0000256" key="1">
    <source>
        <dbReference type="SAM" id="Phobius"/>
    </source>
</evidence>
<dbReference type="PANTHER" id="PTHR38592">
    <property type="entry name" value="BLL4819 PROTEIN"/>
    <property type="match status" value="1"/>
</dbReference>
<dbReference type="InterPro" id="IPR014550">
    <property type="entry name" value="UCP028704_OpgC"/>
</dbReference>
<dbReference type="RefSeq" id="WP_084323032.1">
    <property type="nucleotide sequence ID" value="NZ_FNTY01000002.1"/>
</dbReference>
<feature type="transmembrane region" description="Helical" evidence="1">
    <location>
        <begin position="165"/>
        <end position="185"/>
    </location>
</feature>
<evidence type="ECO:0008006" key="4">
    <source>
        <dbReference type="Google" id="ProtNLM"/>
    </source>
</evidence>
<feature type="transmembrane region" description="Helical" evidence="1">
    <location>
        <begin position="191"/>
        <end position="212"/>
    </location>
</feature>
<evidence type="ECO:0000313" key="2">
    <source>
        <dbReference type="EMBL" id="SEE91342.1"/>
    </source>
</evidence>
<sequence>MTFERDHRIDFFRGLALIFIFWDHVPHNPLGQITPRNFGFSDAAEIFVFLAGYAAVLAYGKILQRDGYLIACVKILRRAWVLYVVHIFLLAMLMGIVFFANSHVETRDLVEEMGMHHFITNPQQALVDELLLRFKPNLMDPLPLYIVLLAGLPLVLPMLVRKPWAVVAVSLTVYLLAPWFGWNLAAIKDGVWYFNPVVWQLLFVLGGAAATYGQHPRLPDARPLLRRPLFVSAVVYVVVTGMLTVSWRWPEIHDALMPAWLSNLLYPISKTDLSPVRLLHFLALAYVTAKLLPDTGWTQNWLAQQSCRMGRYSLEIFCLGVLLAPLADMVNAMTDDAFAMQIFTALVGAGLMALLGAWLEFNKRLNQSVNRSQRSVAERISL</sequence>
<dbReference type="PIRSF" id="PIRSF028704">
    <property type="entry name" value="UPC028704"/>
    <property type="match status" value="1"/>
</dbReference>
<dbReference type="Pfam" id="PF10129">
    <property type="entry name" value="OpgC_C"/>
    <property type="match status" value="1"/>
</dbReference>
<dbReference type="PANTHER" id="PTHR38592:SF3">
    <property type="entry name" value="BLL4819 PROTEIN"/>
    <property type="match status" value="1"/>
</dbReference>
<keyword evidence="1" id="KW-0812">Transmembrane</keyword>
<feature type="transmembrane region" description="Helical" evidence="1">
    <location>
        <begin position="338"/>
        <end position="361"/>
    </location>
</feature>
<feature type="transmembrane region" description="Helical" evidence="1">
    <location>
        <begin position="312"/>
        <end position="332"/>
    </location>
</feature>
<keyword evidence="1" id="KW-1133">Transmembrane helix</keyword>
<dbReference type="Proteomes" id="UP000198985">
    <property type="component" value="Unassembled WGS sequence"/>
</dbReference>
<reference evidence="2 3" key="1">
    <citation type="submission" date="2016-10" db="EMBL/GenBank/DDBJ databases">
        <authorList>
            <person name="de Groot N.N."/>
        </authorList>
    </citation>
    <scope>NUCLEOTIDE SEQUENCE [LARGE SCALE GENOMIC DNA]</scope>
    <source>
        <strain evidence="2 3">BS3662</strain>
    </source>
</reference>
<feature type="transmembrane region" description="Helical" evidence="1">
    <location>
        <begin position="38"/>
        <end position="59"/>
    </location>
</feature>
<keyword evidence="1" id="KW-0472">Membrane</keyword>
<accession>A0A1H5MPN6</accession>
<organism evidence="2 3">
    <name type="scientific">Pseudomonas migulae</name>
    <dbReference type="NCBI Taxonomy" id="78543"/>
    <lineage>
        <taxon>Bacteria</taxon>
        <taxon>Pseudomonadati</taxon>
        <taxon>Pseudomonadota</taxon>
        <taxon>Gammaproteobacteria</taxon>
        <taxon>Pseudomonadales</taxon>
        <taxon>Pseudomonadaceae</taxon>
        <taxon>Pseudomonas</taxon>
    </lineage>
</organism>
<feature type="transmembrane region" description="Helical" evidence="1">
    <location>
        <begin position="224"/>
        <end position="247"/>
    </location>
</feature>
<protein>
    <recommendedName>
        <fullName evidence="4">OpgC protein</fullName>
    </recommendedName>
</protein>
<dbReference type="AlphaFoldDB" id="A0A1H5MPN6"/>
<dbReference type="EMBL" id="FNTY01000002">
    <property type="protein sequence ID" value="SEE91342.1"/>
    <property type="molecule type" value="Genomic_DNA"/>
</dbReference>
<gene>
    <name evidence="2" type="ORF">SAMN04490194_4980</name>
</gene>